<dbReference type="AlphaFoldDB" id="A0A0E0NKP5"/>
<keyword evidence="4" id="KW-1185">Reference proteome</keyword>
<feature type="chain" id="PRO_5002368897" evidence="2">
    <location>
        <begin position="17"/>
        <end position="152"/>
    </location>
</feature>
<reference evidence="3" key="2">
    <citation type="submission" date="2015-06" db="UniProtKB">
        <authorList>
            <consortium name="EnsemblPlants"/>
        </authorList>
    </citation>
    <scope>IDENTIFICATION</scope>
</reference>
<dbReference type="Gramene" id="ORUFI02G33430.1">
    <property type="protein sequence ID" value="ORUFI02G33430.1"/>
    <property type="gene ID" value="ORUFI02G33430"/>
</dbReference>
<sequence>MLGLFVFLLPQQGGGGAANGGGRVRPAAPPVDDGGEQGKSADDFHRNTQFFIFSQCQYVMAALIPVGELGEAIIYFSGFQDLGTAVLSLSGCCSGEGKIRNNFPHRLHYIGSDQEYYSDAETNEIPVYINIYTSQSFLISLYYYPIDKENLD</sequence>
<evidence type="ECO:0000313" key="3">
    <source>
        <dbReference type="EnsemblPlants" id="ORUFI02G33430.1"/>
    </source>
</evidence>
<feature type="region of interest" description="Disordered" evidence="1">
    <location>
        <begin position="15"/>
        <end position="39"/>
    </location>
</feature>
<dbReference type="EnsemblPlants" id="ORUFI02G33430.1">
    <property type="protein sequence ID" value="ORUFI02G33430.1"/>
    <property type="gene ID" value="ORUFI02G33430"/>
</dbReference>
<name>A0A0E0NKP5_ORYRU</name>
<dbReference type="HOGENOM" id="CLU_1725284_0_0_1"/>
<proteinExistence type="predicted"/>
<evidence type="ECO:0000256" key="1">
    <source>
        <dbReference type="SAM" id="MobiDB-lite"/>
    </source>
</evidence>
<dbReference type="Proteomes" id="UP000008022">
    <property type="component" value="Unassembled WGS sequence"/>
</dbReference>
<protein>
    <submittedName>
        <fullName evidence="3">Uncharacterized protein</fullName>
    </submittedName>
</protein>
<reference evidence="4" key="1">
    <citation type="submission" date="2013-06" db="EMBL/GenBank/DDBJ databases">
        <authorList>
            <person name="Zhao Q."/>
        </authorList>
    </citation>
    <scope>NUCLEOTIDE SEQUENCE</scope>
    <source>
        <strain evidence="4">cv. W1943</strain>
    </source>
</reference>
<evidence type="ECO:0000313" key="4">
    <source>
        <dbReference type="Proteomes" id="UP000008022"/>
    </source>
</evidence>
<accession>A0A0E0NKP5</accession>
<evidence type="ECO:0000256" key="2">
    <source>
        <dbReference type="SAM" id="SignalP"/>
    </source>
</evidence>
<feature type="signal peptide" evidence="2">
    <location>
        <begin position="1"/>
        <end position="16"/>
    </location>
</feature>
<keyword evidence="2" id="KW-0732">Signal</keyword>
<organism evidence="3 4">
    <name type="scientific">Oryza rufipogon</name>
    <name type="common">Brownbeard rice</name>
    <name type="synonym">Asian wild rice</name>
    <dbReference type="NCBI Taxonomy" id="4529"/>
    <lineage>
        <taxon>Eukaryota</taxon>
        <taxon>Viridiplantae</taxon>
        <taxon>Streptophyta</taxon>
        <taxon>Embryophyta</taxon>
        <taxon>Tracheophyta</taxon>
        <taxon>Spermatophyta</taxon>
        <taxon>Magnoliopsida</taxon>
        <taxon>Liliopsida</taxon>
        <taxon>Poales</taxon>
        <taxon>Poaceae</taxon>
        <taxon>BOP clade</taxon>
        <taxon>Oryzoideae</taxon>
        <taxon>Oryzeae</taxon>
        <taxon>Oryzinae</taxon>
        <taxon>Oryza</taxon>
    </lineage>
</organism>